<dbReference type="PROSITE" id="PS50022">
    <property type="entry name" value="FA58C_3"/>
    <property type="match status" value="1"/>
</dbReference>
<dbReference type="GO" id="GO:0005576">
    <property type="term" value="C:extracellular region"/>
    <property type="evidence" value="ECO:0007669"/>
    <property type="project" value="UniProtKB-SubCell"/>
</dbReference>
<accession>A0AAV2S0D0</accession>
<dbReference type="InterPro" id="IPR008979">
    <property type="entry name" value="Galactose-bd-like_sf"/>
</dbReference>
<keyword evidence="7" id="KW-1185">Reference proteome</keyword>
<feature type="non-terminal residue" evidence="6">
    <location>
        <position position="205"/>
    </location>
</feature>
<dbReference type="Pfam" id="PF13330">
    <property type="entry name" value="Mucin2_WxxW"/>
    <property type="match status" value="1"/>
</dbReference>
<evidence type="ECO:0000256" key="3">
    <source>
        <dbReference type="ARBA" id="ARBA00022729"/>
    </source>
</evidence>
<evidence type="ECO:0000259" key="5">
    <source>
        <dbReference type="PROSITE" id="PS50022"/>
    </source>
</evidence>
<dbReference type="SUPFAM" id="SSF49785">
    <property type="entry name" value="Galactose-binding domain-like"/>
    <property type="match status" value="1"/>
</dbReference>
<gene>
    <name evidence="6" type="ORF">MNOR_LOCUS31640</name>
</gene>
<proteinExistence type="predicted"/>
<dbReference type="EMBL" id="CAXKWB010041223">
    <property type="protein sequence ID" value="CAL4156077.1"/>
    <property type="molecule type" value="Genomic_DNA"/>
</dbReference>
<evidence type="ECO:0000256" key="1">
    <source>
        <dbReference type="ARBA" id="ARBA00004613"/>
    </source>
</evidence>
<keyword evidence="4" id="KW-0325">Glycoprotein</keyword>
<dbReference type="PANTHER" id="PTHR24543:SF291">
    <property type="entry name" value="SMOKE ALARM, ISOFORM D"/>
    <property type="match status" value="1"/>
</dbReference>
<dbReference type="InterPro" id="IPR000421">
    <property type="entry name" value="FA58C"/>
</dbReference>
<evidence type="ECO:0000256" key="2">
    <source>
        <dbReference type="ARBA" id="ARBA00022525"/>
    </source>
</evidence>
<organism evidence="6 7">
    <name type="scientific">Meganyctiphanes norvegica</name>
    <name type="common">Northern krill</name>
    <name type="synonym">Thysanopoda norvegica</name>
    <dbReference type="NCBI Taxonomy" id="48144"/>
    <lineage>
        <taxon>Eukaryota</taxon>
        <taxon>Metazoa</taxon>
        <taxon>Ecdysozoa</taxon>
        <taxon>Arthropoda</taxon>
        <taxon>Crustacea</taxon>
        <taxon>Multicrustacea</taxon>
        <taxon>Malacostraca</taxon>
        <taxon>Eumalacostraca</taxon>
        <taxon>Eucarida</taxon>
        <taxon>Euphausiacea</taxon>
        <taxon>Euphausiidae</taxon>
        <taxon>Meganyctiphanes</taxon>
    </lineage>
</organism>
<dbReference type="InterPro" id="IPR025155">
    <property type="entry name" value="WxxW_domain"/>
</dbReference>
<feature type="non-terminal residue" evidence="6">
    <location>
        <position position="1"/>
    </location>
</feature>
<sequence>SPITTVVPSTCDAEGWSNWMNLHRPNAEGEYESVKELLKEFSLCPTHYITDVECRPKRGGALEEFVTCDTKGAFCRNNAGLQYCQDYEIRIFCQCECQDGLGMMDGSIKHEQVTASSYRSADDKGHFGRLESLWGWTAQTVNQNDKESIIREWIQIDLEEIKEITGIITQGHYYYNQWLEAFAVQVSKTGARWEDVRGDDSEFAK</sequence>
<protein>
    <recommendedName>
        <fullName evidence="5">F5/8 type C domain-containing protein</fullName>
    </recommendedName>
</protein>
<evidence type="ECO:0000313" key="7">
    <source>
        <dbReference type="Proteomes" id="UP001497623"/>
    </source>
</evidence>
<evidence type="ECO:0000313" key="6">
    <source>
        <dbReference type="EMBL" id="CAL4156077.1"/>
    </source>
</evidence>
<feature type="domain" description="F5/8 type C" evidence="5">
    <location>
        <begin position="95"/>
        <end position="205"/>
    </location>
</feature>
<dbReference type="Proteomes" id="UP001497623">
    <property type="component" value="Unassembled WGS sequence"/>
</dbReference>
<name>A0AAV2S0D0_MEGNR</name>
<dbReference type="Gene3D" id="2.60.120.260">
    <property type="entry name" value="Galactose-binding domain-like"/>
    <property type="match status" value="1"/>
</dbReference>
<dbReference type="PANTHER" id="PTHR24543">
    <property type="entry name" value="MULTICOPPER OXIDASE-RELATED"/>
    <property type="match status" value="1"/>
</dbReference>
<keyword evidence="3" id="KW-0732">Signal</keyword>
<reference evidence="6 7" key="1">
    <citation type="submission" date="2024-05" db="EMBL/GenBank/DDBJ databases">
        <authorList>
            <person name="Wallberg A."/>
        </authorList>
    </citation>
    <scope>NUCLEOTIDE SEQUENCE [LARGE SCALE GENOMIC DNA]</scope>
</reference>
<dbReference type="Pfam" id="PF00754">
    <property type="entry name" value="F5_F8_type_C"/>
    <property type="match status" value="1"/>
</dbReference>
<keyword evidence="2" id="KW-0964">Secreted</keyword>
<dbReference type="AlphaFoldDB" id="A0AAV2S0D0"/>
<comment type="caution">
    <text evidence="6">The sequence shown here is derived from an EMBL/GenBank/DDBJ whole genome shotgun (WGS) entry which is preliminary data.</text>
</comment>
<comment type="subcellular location">
    <subcellularLocation>
        <location evidence="1">Secreted</location>
    </subcellularLocation>
</comment>
<evidence type="ECO:0000256" key="4">
    <source>
        <dbReference type="ARBA" id="ARBA00023180"/>
    </source>
</evidence>